<comment type="cofactor">
    <cofactor evidence="1 13">
        <name>Mg(2+)</name>
        <dbReference type="ChEBI" id="CHEBI:18420"/>
    </cofactor>
</comment>
<dbReference type="EC" id="3.1.-.-" evidence="13"/>
<feature type="binding site" evidence="13">
    <location>
        <position position="1052"/>
    </location>
    <ligand>
        <name>Mg(2+)</name>
        <dbReference type="ChEBI" id="CHEBI:18420"/>
        <label>2</label>
    </ligand>
</feature>
<feature type="binding site" evidence="13">
    <location>
        <position position="818"/>
    </location>
    <ligand>
        <name>Mg(2+)</name>
        <dbReference type="ChEBI" id="CHEBI:18420"/>
        <label>2</label>
    </ligand>
</feature>
<proteinExistence type="inferred from homology"/>
<keyword evidence="11" id="KW-0464">Manganese</keyword>
<comment type="caution">
    <text evidence="16">The sequence shown here is derived from an EMBL/GenBank/DDBJ whole genome shotgun (WGS) entry which is preliminary data.</text>
</comment>
<dbReference type="Pfam" id="PF22702">
    <property type="entry name" value="Cas9_RuvC"/>
    <property type="match status" value="1"/>
</dbReference>
<comment type="similarity">
    <text evidence="13">Belongs to the CRISPR-associated Cas9 family.</text>
</comment>
<dbReference type="NCBIfam" id="TIGR01865">
    <property type="entry name" value="cas_Csn1"/>
    <property type="match status" value="1"/>
</dbReference>
<keyword evidence="3 13" id="KW-0540">Nuclease</keyword>
<sequence>MDFNRKCSENYCLGLDVGTASVGYCVIDENGKLFKINRKGDNGNNKRNSLWGVRTFKSGEPAKGCRINRSTRRRYSRTHTRILELRKIMSDMVCKVDENFFARLDESFLWKEDKSDKAKSDYILFADKDCTDKDYYEKYQTIYHLRKHLLGTTEKADARFIYLALHHMLKYRGNFLYEGQKFTELDDFKIIYEQFLTSLKEYLEIECNYDQISCEEIEKKLKEKKSKKEKYNEVSEILKKLGLDKKYAEAVANAIIGYKFNVATIMNDKNLCDENGKEMSVSFASADYEEEEQKLSDELGEKFSVIENLKRLYSWYVIKQIMQGSDKNRVNYLSEAMVAKYEKHHAELKELKELFRDYKTQKEYSEFFHKELKAEQKDGKMSPAFLKSFGKIKKGEYVPNYANYIKGMKRCGDTQSKARENLYKCIKALLGDVAKDDERYIRICAEMENDSYLEKINDVSNSVIPYQLNEMEMEKILDIQGEFYPELKKNKELILKMLTSKIPYFVGPLNPGSRFAWMSKKAGMENKSVYPWNVEEVVDVDKTAEKFITRMTNYCTYLPDEKVLPKHSIIYQWYEVLTELSQISIDKIKLGKEIRDDIIQNLFLKKVYVSGNNLKEHLKKSGTYNDIDNRVIKGYQGGDNFASSMSSYITFKKIFGEINMSNIDMIEQIIYWLTIFDDKKIIKRKIEQNYKDKINDSQLKRILKIKYTGWGQLSKKFLTGIKGDTGHTIIEMLEEGDLRWKEIPNLIQIINRDENIKTVIEENRLRYNGEDDLPDIIDKLHTSPANKRGIKQCMKVIEEIIEYMGRKPEQIFIEFAREEGEKVETKKVKDKLDKAIGKLKQEFKDYYNDDIKQELKDNEKRLDEEKVRLYFSQNGKSLYSAPSASNQLSLDNLNQYDVDHIIPYSISQDDSMDNKVLVKKIENQNKGNRIVSDAFGNKADYKEMQNYWEMLYKAGLISEKKYNNLNKSLDEVFSKGFINRQLVETRQIVKNVANLISDYYDDKIEVIEVKAQLSSYIRNKFTQEKKDDDGFWIENTENAMFFKNRGLNDYHHAHDAYLACIIGLYIQKVYPGWKNELNFKKYRREFEKYYEEQKKYNTKSKKEIYISMLSRFTKNYEKAGWNGEEIIEYMRKIFCYRDVMISKKTEENTGSFYNQTRYPKEKLDGNKKETKLIPLKSGNNLRGKEGLKELSVEKYGGYQGGECAYFVLVKYYTVKKKKKTEEKQWKMEFVGIPTYISYEINKGNINLKQYICDKLKNNTVEILRNKICKYQELIDEEGNRYFLVGPTEVANAKQFVLGSRYQKFNRLYSYINSENWHYIRTDELEKEIDEFFKLLQNKIHNEFKGYIKDIDKVIGANTSKLDIDKKIDYFNEIYKIVQANSSRPAVSKFNIAGISDGLGRKRSLPFKDKIIIVDKSVTGIYERRTCFELENGGNTKSC</sequence>
<feature type="binding site" evidence="13">
    <location>
        <position position="16"/>
    </location>
    <ligand>
        <name>Mg(2+)</name>
        <dbReference type="ChEBI" id="CHEBI:18420"/>
        <label>2</label>
    </ligand>
</feature>
<evidence type="ECO:0000256" key="4">
    <source>
        <dbReference type="ARBA" id="ARBA00022723"/>
    </source>
</evidence>
<feature type="coiled-coil region" evidence="14">
    <location>
        <begin position="334"/>
        <end position="361"/>
    </location>
</feature>
<comment type="similarity">
    <text evidence="2">Belongs to the CRISPR-associated protein Cas9 family. Subtype II-A subfamily.</text>
</comment>
<evidence type="ECO:0000256" key="9">
    <source>
        <dbReference type="ARBA" id="ARBA00023118"/>
    </source>
</evidence>
<feature type="domain" description="HNH Cas9-type" evidence="15">
    <location>
        <begin position="818"/>
        <end position="982"/>
    </location>
</feature>
<comment type="function">
    <text evidence="13">CRISPR (clustered regularly interspaced short palindromic repeat) is an adaptive immune system that provides protection against mobile genetic elements (viruses, transposable elements and conjugative plasmids). CRISPR clusters contain spacers, sequences complementary to antecedent mobile elements, and target invading nucleic acids. CRISPR clusters are transcribed and processed into CRISPR RNA (crRNA). In type II CRISPR systems correct processing of pre-crRNA requires a trans-encoded small RNA (tracrRNA), endogenous ribonuclease 3 (rnc) and this protein. The tracrRNA serves as a guide for ribonuclease 3-aided processing of pre-crRNA. Subsequently Cas9/crRNA/tracrRNA endonucleolytically cleaves linear or circular dsDNA target complementary to the spacer; Cas9 is inactive in the absence of the 2 guide RNAs (gRNA). Cas9 recognizes the protospacer adjacent motif (PAM) in the CRISPR repeat sequences to help distinguish self versus nonself, as targets within the bacterial CRISPR locus do not have PAMs. PAM recognition is also required for catalytic activity.</text>
</comment>
<evidence type="ECO:0000259" key="15">
    <source>
        <dbReference type="PROSITE" id="PS51749"/>
    </source>
</evidence>
<keyword evidence="5 13" id="KW-0255">Endonuclease</keyword>
<keyword evidence="9 13" id="KW-0051">Antiviral defense</keyword>
<dbReference type="PROSITE" id="PS51749">
    <property type="entry name" value="HNH_CAS9"/>
    <property type="match status" value="1"/>
</dbReference>
<dbReference type="InterPro" id="IPR032240">
    <property type="entry name" value="Cas9_REC"/>
</dbReference>
<dbReference type="HAMAP" id="MF_01480">
    <property type="entry name" value="Cas9"/>
    <property type="match status" value="1"/>
</dbReference>
<evidence type="ECO:0000256" key="7">
    <source>
        <dbReference type="ARBA" id="ARBA00022842"/>
    </source>
</evidence>
<dbReference type="EMBL" id="JACOPD010000004">
    <property type="protein sequence ID" value="MBC5680679.1"/>
    <property type="molecule type" value="Genomic_DNA"/>
</dbReference>
<evidence type="ECO:0000256" key="3">
    <source>
        <dbReference type="ARBA" id="ARBA00022722"/>
    </source>
</evidence>
<feature type="active site" description="Proton acceptor for HNH nuclease domain" evidence="13">
    <location>
        <position position="900"/>
    </location>
</feature>
<feature type="binding site" evidence="13">
    <location>
        <position position="814"/>
    </location>
    <ligand>
        <name>Mg(2+)</name>
        <dbReference type="ChEBI" id="CHEBI:18420"/>
        <label>1</label>
    </ligand>
</feature>
<dbReference type="InterPro" id="IPR036397">
    <property type="entry name" value="RNaseH_sf"/>
</dbReference>
<dbReference type="InterPro" id="IPR033114">
    <property type="entry name" value="HNH_CAS9"/>
</dbReference>
<protein>
    <recommendedName>
        <fullName evidence="13">CRISPR-associated endonuclease Cas9</fullName>
        <ecNumber evidence="13">3.1.-.-</ecNumber>
    </recommendedName>
</protein>
<comment type="subunit">
    <text evidence="12 13">Monomer. Binds crRNA and tracrRNA.</text>
</comment>
<evidence type="ECO:0000256" key="10">
    <source>
        <dbReference type="ARBA" id="ARBA00023125"/>
    </source>
</evidence>
<reference evidence="16 17" key="1">
    <citation type="submission" date="2020-08" db="EMBL/GenBank/DDBJ databases">
        <title>Genome public.</title>
        <authorList>
            <person name="Liu C."/>
            <person name="Sun Q."/>
        </authorList>
    </citation>
    <scope>NUCLEOTIDE SEQUENCE [LARGE SCALE GENOMIC DNA]</scope>
    <source>
        <strain evidence="16 17">NSJ-43</strain>
    </source>
</reference>
<evidence type="ECO:0000256" key="2">
    <source>
        <dbReference type="ARBA" id="ARBA00005244"/>
    </source>
</evidence>
<feature type="binding site" evidence="13">
    <location>
        <position position="16"/>
    </location>
    <ligand>
        <name>Mg(2+)</name>
        <dbReference type="ChEBI" id="CHEBI:18420"/>
        <label>1</label>
    </ligand>
</feature>
<evidence type="ECO:0000256" key="5">
    <source>
        <dbReference type="ARBA" id="ARBA00022759"/>
    </source>
</evidence>
<evidence type="ECO:0000313" key="17">
    <source>
        <dbReference type="Proteomes" id="UP000628463"/>
    </source>
</evidence>
<evidence type="ECO:0000256" key="12">
    <source>
        <dbReference type="ARBA" id="ARBA00046380"/>
    </source>
</evidence>
<dbReference type="Gene3D" id="1.10.30.50">
    <property type="match status" value="1"/>
</dbReference>
<accession>A0ABR7FZR1</accession>
<keyword evidence="14" id="KW-0175">Coiled coil</keyword>
<evidence type="ECO:0000256" key="1">
    <source>
        <dbReference type="ARBA" id="ARBA00001946"/>
    </source>
</evidence>
<evidence type="ECO:0000256" key="6">
    <source>
        <dbReference type="ARBA" id="ARBA00022801"/>
    </source>
</evidence>
<keyword evidence="17" id="KW-1185">Reference proteome</keyword>
<evidence type="ECO:0000256" key="11">
    <source>
        <dbReference type="ARBA" id="ARBA00023211"/>
    </source>
</evidence>
<dbReference type="GO" id="GO:0004519">
    <property type="term" value="F:endonuclease activity"/>
    <property type="evidence" value="ECO:0007669"/>
    <property type="project" value="UniProtKB-KW"/>
</dbReference>
<comment type="domain">
    <text evidence="13">Has 2 endonuclease domains. The discontinuous RuvC-like domain cleaves the target DNA noncomplementary to crRNA while the HNH nuclease domain cleaves the target DNA complementary to crRNA.</text>
</comment>
<feature type="active site" description="For RuvC-like nuclease domain" evidence="13">
    <location>
        <position position="16"/>
    </location>
</feature>
<dbReference type="Gene3D" id="3.30.420.10">
    <property type="entry name" value="Ribonuclease H-like superfamily/Ribonuclease H"/>
    <property type="match status" value="1"/>
</dbReference>
<evidence type="ECO:0000256" key="13">
    <source>
        <dbReference type="HAMAP-Rule" id="MF_01480"/>
    </source>
</evidence>
<dbReference type="InterPro" id="IPR055228">
    <property type="entry name" value="Cas9_RuvC"/>
</dbReference>
<organism evidence="16 17">
    <name type="scientific">Lachnospira hominis</name>
    <name type="common">ex Liu et al. 2021</name>
    <dbReference type="NCBI Taxonomy" id="2763051"/>
    <lineage>
        <taxon>Bacteria</taxon>
        <taxon>Bacillati</taxon>
        <taxon>Bacillota</taxon>
        <taxon>Clostridia</taxon>
        <taxon>Lachnospirales</taxon>
        <taxon>Lachnospiraceae</taxon>
        <taxon>Lachnospira</taxon>
    </lineage>
</organism>
<dbReference type="Pfam" id="PF16595">
    <property type="entry name" value="Cas9_PI"/>
    <property type="match status" value="1"/>
</dbReference>
<dbReference type="Pfam" id="PF16592">
    <property type="entry name" value="Cas9_REC"/>
    <property type="match status" value="1"/>
</dbReference>
<name>A0ABR7FZR1_9FIRM</name>
<dbReference type="Pfam" id="PF13395">
    <property type="entry name" value="HNH_4"/>
    <property type="match status" value="1"/>
</dbReference>
<keyword evidence="6 13" id="KW-0378">Hydrolase</keyword>
<dbReference type="RefSeq" id="WP_186836665.1">
    <property type="nucleotide sequence ID" value="NZ_JACOPD010000004.1"/>
</dbReference>
<gene>
    <name evidence="13 16" type="primary">cas9</name>
    <name evidence="16" type="ORF">H8S01_06875</name>
</gene>
<evidence type="ECO:0000313" key="16">
    <source>
        <dbReference type="EMBL" id="MBC5680679.1"/>
    </source>
</evidence>
<evidence type="ECO:0000256" key="8">
    <source>
        <dbReference type="ARBA" id="ARBA00022884"/>
    </source>
</evidence>
<keyword evidence="7 13" id="KW-0460">Magnesium</keyword>
<dbReference type="Proteomes" id="UP000628463">
    <property type="component" value="Unassembled WGS sequence"/>
</dbReference>
<dbReference type="InterPro" id="IPR003615">
    <property type="entry name" value="HNH_nuc"/>
</dbReference>
<keyword evidence="4 13" id="KW-0479">Metal-binding</keyword>
<evidence type="ECO:0000256" key="14">
    <source>
        <dbReference type="SAM" id="Coils"/>
    </source>
</evidence>
<keyword evidence="10 13" id="KW-0238">DNA-binding</keyword>
<dbReference type="InterPro" id="IPR032237">
    <property type="entry name" value="Cas9_PI"/>
</dbReference>
<keyword evidence="8 13" id="KW-0694">RNA-binding</keyword>
<dbReference type="InterPro" id="IPR028629">
    <property type="entry name" value="Cas9"/>
</dbReference>
<feature type="binding site" evidence="13">
    <location>
        <position position="818"/>
    </location>
    <ligand>
        <name>Mg(2+)</name>
        <dbReference type="ChEBI" id="CHEBI:18420"/>
        <label>1</label>
    </ligand>
</feature>